<sequence length="242" mass="27496">MDEQTLGPAQCSRARHVTRKRVHGTEEMRDGLLFRVIRRRIKAIQSYQSRSEQSRDVLGVKAGLGRSTAELPSARILRHEGATESADKSLTLSADRQTPAGRAGGLRGQGQACMIRTEAALADDMQSIHLSFLRTVPPYSHQAQVWFDLMREFRWNHIILIVSDDHEGRAAQKKLETLLEERETKRLRVQQNWSKTTKERLWPWTEGSRPLLTSDLPVDSVRTTAVLVLRVFLCSEQMLSNG</sequence>
<evidence type="ECO:0000256" key="4">
    <source>
        <dbReference type="ARBA" id="ARBA00023136"/>
    </source>
</evidence>
<feature type="region of interest" description="Disordered" evidence="5">
    <location>
        <begin position="79"/>
        <end position="107"/>
    </location>
</feature>
<evidence type="ECO:0000256" key="2">
    <source>
        <dbReference type="ARBA" id="ARBA00022692"/>
    </source>
</evidence>
<feature type="domain" description="Receptor ligand binding region" evidence="6">
    <location>
        <begin position="130"/>
        <end position="185"/>
    </location>
</feature>
<evidence type="ECO:0000256" key="1">
    <source>
        <dbReference type="ARBA" id="ARBA00004370"/>
    </source>
</evidence>
<accession>A0ABU7ETQ2</accession>
<evidence type="ECO:0000313" key="7">
    <source>
        <dbReference type="EMBL" id="MED6290039.1"/>
    </source>
</evidence>
<evidence type="ECO:0000256" key="3">
    <source>
        <dbReference type="ARBA" id="ARBA00022989"/>
    </source>
</evidence>
<dbReference type="Gene3D" id="3.40.50.2300">
    <property type="match status" value="1"/>
</dbReference>
<feature type="compositionally biased region" description="Basic residues" evidence="5">
    <location>
        <begin position="13"/>
        <end position="22"/>
    </location>
</feature>
<reference evidence="7 8" key="1">
    <citation type="submission" date="2021-06" db="EMBL/GenBank/DDBJ databases">
        <authorList>
            <person name="Palmer J.M."/>
        </authorList>
    </citation>
    <scope>NUCLEOTIDE SEQUENCE [LARGE SCALE GENOMIC DNA]</scope>
    <source>
        <strain evidence="7 8">CL_MEX2019</strain>
        <tissue evidence="7">Muscle</tissue>
    </source>
</reference>
<evidence type="ECO:0000256" key="5">
    <source>
        <dbReference type="SAM" id="MobiDB-lite"/>
    </source>
</evidence>
<organism evidence="7 8">
    <name type="scientific">Characodon lateralis</name>
    <dbReference type="NCBI Taxonomy" id="208331"/>
    <lineage>
        <taxon>Eukaryota</taxon>
        <taxon>Metazoa</taxon>
        <taxon>Chordata</taxon>
        <taxon>Craniata</taxon>
        <taxon>Vertebrata</taxon>
        <taxon>Euteleostomi</taxon>
        <taxon>Actinopterygii</taxon>
        <taxon>Neopterygii</taxon>
        <taxon>Teleostei</taxon>
        <taxon>Neoteleostei</taxon>
        <taxon>Acanthomorphata</taxon>
        <taxon>Ovalentaria</taxon>
        <taxon>Atherinomorphae</taxon>
        <taxon>Cyprinodontiformes</taxon>
        <taxon>Goodeidae</taxon>
        <taxon>Characodon</taxon>
    </lineage>
</organism>
<feature type="region of interest" description="Disordered" evidence="5">
    <location>
        <begin position="1"/>
        <end position="24"/>
    </location>
</feature>
<feature type="non-terminal residue" evidence="7">
    <location>
        <position position="242"/>
    </location>
</feature>
<keyword evidence="4" id="KW-0472">Membrane</keyword>
<comment type="subcellular location">
    <subcellularLocation>
        <location evidence="1">Membrane</location>
    </subcellularLocation>
</comment>
<protein>
    <recommendedName>
        <fullName evidence="6">Receptor ligand binding region domain-containing protein</fullName>
    </recommendedName>
</protein>
<evidence type="ECO:0000259" key="6">
    <source>
        <dbReference type="Pfam" id="PF01094"/>
    </source>
</evidence>
<dbReference type="Proteomes" id="UP001352852">
    <property type="component" value="Unassembled WGS sequence"/>
</dbReference>
<keyword evidence="3" id="KW-1133">Transmembrane helix</keyword>
<dbReference type="InterPro" id="IPR001828">
    <property type="entry name" value="ANF_lig-bd_rcpt"/>
</dbReference>
<evidence type="ECO:0000313" key="8">
    <source>
        <dbReference type="Proteomes" id="UP001352852"/>
    </source>
</evidence>
<dbReference type="Pfam" id="PF01094">
    <property type="entry name" value="ANF_receptor"/>
    <property type="match status" value="1"/>
</dbReference>
<name>A0ABU7ETQ2_9TELE</name>
<gene>
    <name evidence="7" type="ORF">CHARACLAT_009020</name>
</gene>
<keyword evidence="8" id="KW-1185">Reference proteome</keyword>
<keyword evidence="2" id="KW-0812">Transmembrane</keyword>
<proteinExistence type="predicted"/>
<comment type="caution">
    <text evidence="7">The sequence shown here is derived from an EMBL/GenBank/DDBJ whole genome shotgun (WGS) entry which is preliminary data.</text>
</comment>
<dbReference type="InterPro" id="IPR028082">
    <property type="entry name" value="Peripla_BP_I"/>
</dbReference>
<dbReference type="SUPFAM" id="SSF53822">
    <property type="entry name" value="Periplasmic binding protein-like I"/>
    <property type="match status" value="1"/>
</dbReference>
<dbReference type="EMBL" id="JAHUTJ010066116">
    <property type="protein sequence ID" value="MED6290039.1"/>
    <property type="molecule type" value="Genomic_DNA"/>
</dbReference>